<evidence type="ECO:0000256" key="2">
    <source>
        <dbReference type="SAM" id="MobiDB-lite"/>
    </source>
</evidence>
<keyword evidence="1" id="KW-0863">Zinc-finger</keyword>
<dbReference type="InterPro" id="IPR001878">
    <property type="entry name" value="Znf_CCHC"/>
</dbReference>
<dbReference type="EMBL" id="CM000884">
    <property type="protein sequence ID" value="KQJ84551.1"/>
    <property type="molecule type" value="Genomic_DNA"/>
</dbReference>
<evidence type="ECO:0000256" key="1">
    <source>
        <dbReference type="PROSITE-ProRule" id="PRU00047"/>
    </source>
</evidence>
<dbReference type="OrthoDB" id="671874at2759"/>
<dbReference type="Proteomes" id="UP000008810">
    <property type="component" value="Chromosome 5"/>
</dbReference>
<feature type="region of interest" description="Disordered" evidence="2">
    <location>
        <begin position="260"/>
        <end position="320"/>
    </location>
</feature>
<dbReference type="Gramene" id="KQJ84551">
    <property type="protein sequence ID" value="KQJ84551"/>
    <property type="gene ID" value="BRADI_5g21583v3"/>
</dbReference>
<dbReference type="EnsemblPlants" id="KQJ84551">
    <property type="protein sequence ID" value="KQJ84551"/>
    <property type="gene ID" value="BRADI_5g21583v3"/>
</dbReference>
<dbReference type="PANTHER" id="PTHR33170">
    <property type="entry name" value="DUF4283 DOMAIN-CONTAINING PROTEIN-RELATED"/>
    <property type="match status" value="1"/>
</dbReference>
<dbReference type="InterPro" id="IPR036875">
    <property type="entry name" value="Znf_CCHC_sf"/>
</dbReference>
<reference evidence="5" key="3">
    <citation type="submission" date="2018-08" db="UniProtKB">
        <authorList>
            <consortium name="EnsemblPlants"/>
        </authorList>
    </citation>
    <scope>IDENTIFICATION</scope>
    <source>
        <strain evidence="5">cv. Bd21</strain>
    </source>
</reference>
<dbReference type="InParanoid" id="A0A0Q3E9K0"/>
<keyword evidence="1" id="KW-0479">Metal-binding</keyword>
<gene>
    <name evidence="4" type="ORF">BRADI_5g21583v3</name>
</gene>
<keyword evidence="1" id="KW-0862">Zinc</keyword>
<dbReference type="PANTHER" id="PTHR33170:SF34">
    <property type="entry name" value="OS05G0102200 PROTEIN"/>
    <property type="match status" value="1"/>
</dbReference>
<evidence type="ECO:0000313" key="4">
    <source>
        <dbReference type="EMBL" id="KQJ84551.1"/>
    </source>
</evidence>
<proteinExistence type="predicted"/>
<dbReference type="PROSITE" id="PS50158">
    <property type="entry name" value="ZF_CCHC"/>
    <property type="match status" value="1"/>
</dbReference>
<feature type="compositionally biased region" description="Basic and acidic residues" evidence="2">
    <location>
        <begin position="276"/>
        <end position="289"/>
    </location>
</feature>
<evidence type="ECO:0000313" key="6">
    <source>
        <dbReference type="Proteomes" id="UP000008810"/>
    </source>
</evidence>
<name>A0A0Q3E9K0_BRADI</name>
<accession>A0A0Q3E9K0</accession>
<dbReference type="SUPFAM" id="SSF57756">
    <property type="entry name" value="Retrovirus zinc finger-like domains"/>
    <property type="match status" value="1"/>
</dbReference>
<sequence length="603" mass="66538">MGGFPSATVARHRRWKSKFAILLKSPYLPIYEGTLILFPKTNRILLLAIDDSPVDERFLPAREVICEGRLVKFPCHHAEVGEAIEVDPICGLSAEARPFPDEIDLSLEGGDVDDEDGDVLGSGGALWWLLRVLGRSARGEVPVSEGEFDVPILGDAVATSPVMQCGERSLRSYLRAPPLPTLGEVLLSQLRHLDRSYVAEKTGTGVVEPATVLEPVRGVQVGSNHVGIPPGPNPQTLNPVAALETEKRTYKEVLLTIPPSKKHRNRPTRRKKRMAGRGEQRFGRMEERGGASLGGGGGYERLRNPSPRPGGAQQGGRGSSFYTESYWKKKKPVSGNSSATSSVVTSTNKVQNPEPVVAETIVKPVVCYKCDHEGHNSKECDKEVLCEICEKNTHVSARCVWPTQVKPVMQPVGLGASDLGFFRALHAKTRKVETESTLGLIIVKKGSLHPSLVQGGLEAQLPWKWRWNVVQQGKNLLAHFPSKDTLAMLADFEDFKFKGTETYIKVERASQDVKPKGRMHTIWARAEDVPNEMKNYKGICEIGSLIGAVEEVDMQILQELGVVRFKAHVKSIKKVTSVQEFSIPPWFFDIKFSVVCSDQRNYG</sequence>
<reference evidence="4 5" key="1">
    <citation type="journal article" date="2010" name="Nature">
        <title>Genome sequencing and analysis of the model grass Brachypodium distachyon.</title>
        <authorList>
            <consortium name="International Brachypodium Initiative"/>
        </authorList>
    </citation>
    <scope>NUCLEOTIDE SEQUENCE [LARGE SCALE GENOMIC DNA]</scope>
    <source>
        <strain evidence="4 5">Bd21</strain>
    </source>
</reference>
<protein>
    <recommendedName>
        <fullName evidence="3">CCHC-type domain-containing protein</fullName>
    </recommendedName>
</protein>
<dbReference type="AlphaFoldDB" id="A0A0Q3E9K0"/>
<feature type="compositionally biased region" description="Basic residues" evidence="2">
    <location>
        <begin position="260"/>
        <end position="275"/>
    </location>
</feature>
<keyword evidence="6" id="KW-1185">Reference proteome</keyword>
<reference evidence="4" key="2">
    <citation type="submission" date="2017-06" db="EMBL/GenBank/DDBJ databases">
        <title>WGS assembly of Brachypodium distachyon.</title>
        <authorList>
            <consortium name="The International Brachypodium Initiative"/>
            <person name="Lucas S."/>
            <person name="Harmon-Smith M."/>
            <person name="Lail K."/>
            <person name="Tice H."/>
            <person name="Grimwood J."/>
            <person name="Bruce D."/>
            <person name="Barry K."/>
            <person name="Shu S."/>
            <person name="Lindquist E."/>
            <person name="Wang M."/>
            <person name="Pitluck S."/>
            <person name="Vogel J.P."/>
            <person name="Garvin D.F."/>
            <person name="Mockler T.C."/>
            <person name="Schmutz J."/>
            <person name="Rokhsar D."/>
            <person name="Bevan M.W."/>
        </authorList>
    </citation>
    <scope>NUCLEOTIDE SEQUENCE</scope>
    <source>
        <strain evidence="4">Bd21</strain>
    </source>
</reference>
<dbReference type="Gene3D" id="4.10.60.10">
    <property type="entry name" value="Zinc finger, CCHC-type"/>
    <property type="match status" value="1"/>
</dbReference>
<evidence type="ECO:0000259" key="3">
    <source>
        <dbReference type="PROSITE" id="PS50158"/>
    </source>
</evidence>
<dbReference type="GO" id="GO:0003676">
    <property type="term" value="F:nucleic acid binding"/>
    <property type="evidence" value="ECO:0007669"/>
    <property type="project" value="InterPro"/>
</dbReference>
<organism evidence="4">
    <name type="scientific">Brachypodium distachyon</name>
    <name type="common">Purple false brome</name>
    <name type="synonym">Trachynia distachya</name>
    <dbReference type="NCBI Taxonomy" id="15368"/>
    <lineage>
        <taxon>Eukaryota</taxon>
        <taxon>Viridiplantae</taxon>
        <taxon>Streptophyta</taxon>
        <taxon>Embryophyta</taxon>
        <taxon>Tracheophyta</taxon>
        <taxon>Spermatophyta</taxon>
        <taxon>Magnoliopsida</taxon>
        <taxon>Liliopsida</taxon>
        <taxon>Poales</taxon>
        <taxon>Poaceae</taxon>
        <taxon>BOP clade</taxon>
        <taxon>Pooideae</taxon>
        <taxon>Stipodae</taxon>
        <taxon>Brachypodieae</taxon>
        <taxon>Brachypodium</taxon>
    </lineage>
</organism>
<dbReference type="GO" id="GO:0008270">
    <property type="term" value="F:zinc ion binding"/>
    <property type="evidence" value="ECO:0007669"/>
    <property type="project" value="UniProtKB-KW"/>
</dbReference>
<feature type="domain" description="CCHC-type" evidence="3">
    <location>
        <begin position="367"/>
        <end position="382"/>
    </location>
</feature>
<evidence type="ECO:0000313" key="5">
    <source>
        <dbReference type="EnsemblPlants" id="KQJ84551"/>
    </source>
</evidence>